<dbReference type="PANTHER" id="PTHR24148:SF73">
    <property type="entry name" value="HET DOMAIN PROTEIN (AFU_ORTHOLOGUE AFUA_8G01020)"/>
    <property type="match status" value="1"/>
</dbReference>
<gene>
    <name evidence="2" type="ORF">FJTKL_13203</name>
</gene>
<dbReference type="PANTHER" id="PTHR24148">
    <property type="entry name" value="ANKYRIN REPEAT DOMAIN-CONTAINING PROTEIN 39 HOMOLOG-RELATED"/>
    <property type="match status" value="1"/>
</dbReference>
<sequence length="614" mass="70366">MATLRTSFTKWGVWPLFRSISLRPTPRLCLKPSASVARPKRWFADRRSANNRYMYRQLKQARDIRILELRPAESFDDAIHLSLKQVSLEDHDRHRFEAASYVWGAQRGGQEVLCDDEIIRVTTNCESLLRHLRLKTETRHLWVDALCINQSSTSDKNHQVPLMGDIFESAERVIIWLGPERTSVANFFRRVKLFNPFISPQLYVMRRFGPWAGHSFRRLNFVSRIANWAWVHTVRSAEDSRILGEIGESSWFTRVWTLQEQLLSSKAVIVIGHHECPWEAFANTWAWNIKSIKSLGGEESPVTLRLLTWIAFQSTALSHSKGGGRKILNAQFDIYSGLVECARTHGASDPRDKVYAFLPLMQRIEPNTDPMPVRYDMSYPEVYEQFAKYSIRLSGTLRYLETLPPLQHKSSLPSWVVDLQVPAKYPMRRWAHSQLDARATGDSKIDLHLLAHSKRGELLLKGSNFSTIKRISAMAPLETRESPDFAEEIATWFWSWRDTIREAVLNGDLICPYSSFAEGFHEFFDGVMRFNPYLGGCTLFVTDSGHLGVSQFSVREGDEVVLLAGCALPTVLRSSGSERHHFFAVAYVAGISHGEAWNPRDSRSHEHLKSFTLI</sequence>
<protein>
    <recommendedName>
        <fullName evidence="1">Heterokaryon incompatibility domain-containing protein</fullName>
    </recommendedName>
</protein>
<keyword evidence="3" id="KW-1185">Reference proteome</keyword>
<dbReference type="Pfam" id="PF06985">
    <property type="entry name" value="HET"/>
    <property type="match status" value="1"/>
</dbReference>
<accession>A0ABR4EBU0</accession>
<dbReference type="InterPro" id="IPR052895">
    <property type="entry name" value="HetReg/Transcr_Mod"/>
</dbReference>
<dbReference type="Proteomes" id="UP001600888">
    <property type="component" value="Unassembled WGS sequence"/>
</dbReference>
<feature type="domain" description="Heterokaryon incompatibility" evidence="1">
    <location>
        <begin position="96"/>
        <end position="260"/>
    </location>
</feature>
<evidence type="ECO:0000259" key="1">
    <source>
        <dbReference type="Pfam" id="PF06985"/>
    </source>
</evidence>
<name>A0ABR4EBU0_9PEZI</name>
<proteinExistence type="predicted"/>
<dbReference type="EMBL" id="JBAWTH010000072">
    <property type="protein sequence ID" value="KAL2279853.1"/>
    <property type="molecule type" value="Genomic_DNA"/>
</dbReference>
<evidence type="ECO:0000313" key="3">
    <source>
        <dbReference type="Proteomes" id="UP001600888"/>
    </source>
</evidence>
<comment type="caution">
    <text evidence="2">The sequence shown here is derived from an EMBL/GenBank/DDBJ whole genome shotgun (WGS) entry which is preliminary data.</text>
</comment>
<reference evidence="2 3" key="1">
    <citation type="submission" date="2024-03" db="EMBL/GenBank/DDBJ databases">
        <title>A high-quality draft genome sequence of Diaporthe vaccinii, a causative agent of upright dieback and viscid rot disease in cranberry plants.</title>
        <authorList>
            <person name="Sarrasin M."/>
            <person name="Lang B.F."/>
            <person name="Burger G."/>
        </authorList>
    </citation>
    <scope>NUCLEOTIDE SEQUENCE [LARGE SCALE GENOMIC DNA]</scope>
    <source>
        <strain evidence="2 3">IS7</strain>
    </source>
</reference>
<evidence type="ECO:0000313" key="2">
    <source>
        <dbReference type="EMBL" id="KAL2279853.1"/>
    </source>
</evidence>
<organism evidence="2 3">
    <name type="scientific">Diaporthe vaccinii</name>
    <dbReference type="NCBI Taxonomy" id="105482"/>
    <lineage>
        <taxon>Eukaryota</taxon>
        <taxon>Fungi</taxon>
        <taxon>Dikarya</taxon>
        <taxon>Ascomycota</taxon>
        <taxon>Pezizomycotina</taxon>
        <taxon>Sordariomycetes</taxon>
        <taxon>Sordariomycetidae</taxon>
        <taxon>Diaporthales</taxon>
        <taxon>Diaporthaceae</taxon>
        <taxon>Diaporthe</taxon>
        <taxon>Diaporthe eres species complex</taxon>
    </lineage>
</organism>
<dbReference type="InterPro" id="IPR010730">
    <property type="entry name" value="HET"/>
</dbReference>